<keyword evidence="5 8" id="KW-1133">Transmembrane helix</keyword>
<accession>A0ABR2RI38</accession>
<evidence type="ECO:0000313" key="9">
    <source>
        <dbReference type="EMBL" id="KAK9012610.1"/>
    </source>
</evidence>
<gene>
    <name evidence="9" type="ORF">V6N11_040654</name>
</gene>
<comment type="subcellular location">
    <subcellularLocation>
        <location evidence="1">Nucleus inner membrane</location>
        <topology evidence="1">Multi-pass membrane protein</topology>
        <orientation evidence="1">Nucleoplasmic side</orientation>
    </subcellularLocation>
</comment>
<evidence type="ECO:0000256" key="6">
    <source>
        <dbReference type="ARBA" id="ARBA00023136"/>
    </source>
</evidence>
<comment type="caution">
    <text evidence="9">The sequence shown here is derived from an EMBL/GenBank/DDBJ whole genome shotgun (WGS) entry which is preliminary data.</text>
</comment>
<keyword evidence="6 8" id="KW-0472">Membrane</keyword>
<keyword evidence="4" id="KW-0732">Signal</keyword>
<comment type="similarity">
    <text evidence="2">Belongs to the NEMP family.</text>
</comment>
<evidence type="ECO:0000256" key="8">
    <source>
        <dbReference type="SAM" id="Phobius"/>
    </source>
</evidence>
<evidence type="ECO:0000256" key="1">
    <source>
        <dbReference type="ARBA" id="ARBA00004575"/>
    </source>
</evidence>
<proteinExistence type="inferred from homology"/>
<evidence type="ECO:0000256" key="2">
    <source>
        <dbReference type="ARBA" id="ARBA00005748"/>
    </source>
</evidence>
<name>A0ABR2RI38_9ROSI</name>
<dbReference type="Proteomes" id="UP001396334">
    <property type="component" value="Unassembled WGS sequence"/>
</dbReference>
<dbReference type="InterPro" id="IPR019358">
    <property type="entry name" value="NEMP_fam"/>
</dbReference>
<feature type="transmembrane region" description="Helical" evidence="8">
    <location>
        <begin position="31"/>
        <end position="50"/>
    </location>
</feature>
<sequence length="306" mass="33632">MGSFQISAYAFLNLSTLDSTMGTGKRDRSSALLLYLIFVLVSSFSSLASADKPSLAVGEFNKILQLTPGIQVEKSPGLKSVKVKVSQGNSTLRRPNFEVCFHRNASLGIGMCPQGKWEKVSNDLWAKPMSPFNHKLLDIRMTSSSIQTLEVSIEEASLLVFYYSSAMAIGVILVVLIVLFQGMKLLPTERKNLLAIVIYASMLGLGSFLLRYVLQLLHSVLSELGITEDMYNHLAIFLLGFLVLAGAWLGFWVVGKLVLTEDGSIDTSTAYFVAWSIRIVGAIMMLQVVPLTNLCTFREFNGSIPN</sequence>
<evidence type="ECO:0000256" key="5">
    <source>
        <dbReference type="ARBA" id="ARBA00022989"/>
    </source>
</evidence>
<feature type="transmembrane region" description="Helical" evidence="8">
    <location>
        <begin position="271"/>
        <end position="289"/>
    </location>
</feature>
<feature type="transmembrane region" description="Helical" evidence="8">
    <location>
        <begin position="234"/>
        <end position="259"/>
    </location>
</feature>
<evidence type="ECO:0000256" key="7">
    <source>
        <dbReference type="ARBA" id="ARBA00023242"/>
    </source>
</evidence>
<evidence type="ECO:0000256" key="4">
    <source>
        <dbReference type="ARBA" id="ARBA00022729"/>
    </source>
</evidence>
<keyword evidence="7" id="KW-0539">Nucleus</keyword>
<dbReference type="EMBL" id="JBBPBN010000022">
    <property type="protein sequence ID" value="KAK9012610.1"/>
    <property type="molecule type" value="Genomic_DNA"/>
</dbReference>
<protein>
    <submittedName>
        <fullName evidence="9">Uncharacterized protein</fullName>
    </submittedName>
</protein>
<keyword evidence="10" id="KW-1185">Reference proteome</keyword>
<feature type="transmembrane region" description="Helical" evidence="8">
    <location>
        <begin position="192"/>
        <end position="214"/>
    </location>
</feature>
<evidence type="ECO:0000313" key="10">
    <source>
        <dbReference type="Proteomes" id="UP001396334"/>
    </source>
</evidence>
<dbReference type="PANTHER" id="PTHR31587:SF4">
    <property type="entry name" value="TRANSMEMBRANE PROTEIN (DUF2215)"/>
    <property type="match status" value="1"/>
</dbReference>
<feature type="transmembrane region" description="Helical" evidence="8">
    <location>
        <begin position="160"/>
        <end position="180"/>
    </location>
</feature>
<dbReference type="PANTHER" id="PTHR31587">
    <property type="entry name" value="TRANSMEMBRANE PROTEIN (DUF2215)"/>
    <property type="match status" value="1"/>
</dbReference>
<organism evidence="9 10">
    <name type="scientific">Hibiscus sabdariffa</name>
    <name type="common">roselle</name>
    <dbReference type="NCBI Taxonomy" id="183260"/>
    <lineage>
        <taxon>Eukaryota</taxon>
        <taxon>Viridiplantae</taxon>
        <taxon>Streptophyta</taxon>
        <taxon>Embryophyta</taxon>
        <taxon>Tracheophyta</taxon>
        <taxon>Spermatophyta</taxon>
        <taxon>Magnoliopsida</taxon>
        <taxon>eudicotyledons</taxon>
        <taxon>Gunneridae</taxon>
        <taxon>Pentapetalae</taxon>
        <taxon>rosids</taxon>
        <taxon>malvids</taxon>
        <taxon>Malvales</taxon>
        <taxon>Malvaceae</taxon>
        <taxon>Malvoideae</taxon>
        <taxon>Hibiscus</taxon>
    </lineage>
</organism>
<dbReference type="Pfam" id="PF10225">
    <property type="entry name" value="NEMP"/>
    <property type="match status" value="1"/>
</dbReference>
<evidence type="ECO:0000256" key="3">
    <source>
        <dbReference type="ARBA" id="ARBA00022692"/>
    </source>
</evidence>
<reference evidence="9 10" key="1">
    <citation type="journal article" date="2024" name="G3 (Bethesda)">
        <title>Genome assembly of Hibiscus sabdariffa L. provides insights into metabolisms of medicinal natural products.</title>
        <authorList>
            <person name="Kim T."/>
        </authorList>
    </citation>
    <scope>NUCLEOTIDE SEQUENCE [LARGE SCALE GENOMIC DNA]</scope>
    <source>
        <strain evidence="9">TK-2024</strain>
        <tissue evidence="9">Old leaves</tissue>
    </source>
</reference>
<keyword evidence="3 8" id="KW-0812">Transmembrane</keyword>